<dbReference type="GO" id="GO:0008270">
    <property type="term" value="F:zinc ion binding"/>
    <property type="evidence" value="ECO:0007669"/>
    <property type="project" value="UniProtKB-KW"/>
</dbReference>
<reference evidence="13 14" key="1">
    <citation type="submission" date="2016-02" db="EMBL/GenBank/DDBJ databases">
        <title>Comparative genomic and transcriptomic foundation for Pichia pastoris.</title>
        <authorList>
            <person name="Love K.R."/>
            <person name="Shah K.A."/>
            <person name="Whittaker C.A."/>
            <person name="Wu J."/>
            <person name="Bartlett M.C."/>
            <person name="Ma D."/>
            <person name="Leeson R.L."/>
            <person name="Priest M."/>
            <person name="Young S.K."/>
            <person name="Love J.C."/>
        </authorList>
    </citation>
    <scope>NUCLEOTIDE SEQUENCE [LARGE SCALE GENOMIC DNA]</scope>
    <source>
        <strain evidence="13 14">ATCC 28485</strain>
    </source>
</reference>
<evidence type="ECO:0000313" key="14">
    <source>
        <dbReference type="Proteomes" id="UP000094565"/>
    </source>
</evidence>
<keyword evidence="6 10" id="KW-0863">Zinc-finger</keyword>
<dbReference type="Pfam" id="PF25563">
    <property type="entry name" value="TPR_SYVN1_N"/>
    <property type="match status" value="1"/>
</dbReference>
<keyword evidence="8 11" id="KW-1133">Transmembrane helix</keyword>
<dbReference type="PROSITE" id="PS50089">
    <property type="entry name" value="ZF_RING_2"/>
    <property type="match status" value="1"/>
</dbReference>
<dbReference type="SUPFAM" id="SSF57850">
    <property type="entry name" value="RING/U-box"/>
    <property type="match status" value="1"/>
</dbReference>
<keyword evidence="4 11" id="KW-0812">Transmembrane</keyword>
<evidence type="ECO:0000256" key="5">
    <source>
        <dbReference type="ARBA" id="ARBA00022723"/>
    </source>
</evidence>
<feature type="transmembrane region" description="Helical" evidence="11">
    <location>
        <begin position="179"/>
        <end position="207"/>
    </location>
</feature>
<keyword evidence="3" id="KW-0808">Transferase</keyword>
<evidence type="ECO:0000256" key="1">
    <source>
        <dbReference type="ARBA" id="ARBA00004127"/>
    </source>
</evidence>
<evidence type="ECO:0000256" key="11">
    <source>
        <dbReference type="SAM" id="Phobius"/>
    </source>
</evidence>
<evidence type="ECO:0000256" key="9">
    <source>
        <dbReference type="ARBA" id="ARBA00023136"/>
    </source>
</evidence>
<name>A0A1B2JHW4_PICPA</name>
<evidence type="ECO:0000256" key="6">
    <source>
        <dbReference type="ARBA" id="ARBA00022771"/>
    </source>
</evidence>
<evidence type="ECO:0000256" key="8">
    <source>
        <dbReference type="ARBA" id="ARBA00022989"/>
    </source>
</evidence>
<keyword evidence="9 11" id="KW-0472">Membrane</keyword>
<feature type="transmembrane region" description="Helical" evidence="11">
    <location>
        <begin position="252"/>
        <end position="271"/>
    </location>
</feature>
<dbReference type="GO" id="GO:0043161">
    <property type="term" value="P:proteasome-mediated ubiquitin-dependent protein catabolic process"/>
    <property type="evidence" value="ECO:0007669"/>
    <property type="project" value="TreeGrafter"/>
</dbReference>
<dbReference type="InterPro" id="IPR001841">
    <property type="entry name" value="Znf_RING"/>
</dbReference>
<dbReference type="EMBL" id="CP014587">
    <property type="protein sequence ID" value="ANZ77491.1"/>
    <property type="molecule type" value="Genomic_DNA"/>
</dbReference>
<keyword evidence="5" id="KW-0479">Metal-binding</keyword>
<comment type="subcellular location">
    <subcellularLocation>
        <location evidence="1">Endomembrane system</location>
        <topology evidence="1">Multi-pass membrane protein</topology>
    </subcellularLocation>
</comment>
<evidence type="ECO:0000256" key="7">
    <source>
        <dbReference type="ARBA" id="ARBA00022833"/>
    </source>
</evidence>
<feature type="transmembrane region" description="Helical" evidence="11">
    <location>
        <begin position="144"/>
        <end position="167"/>
    </location>
</feature>
<dbReference type="Proteomes" id="UP000094565">
    <property type="component" value="Chromosome 4"/>
</dbReference>
<dbReference type="AlphaFoldDB" id="A0A1B2JHW4"/>
<evidence type="ECO:0000256" key="3">
    <source>
        <dbReference type="ARBA" id="ARBA00022679"/>
    </source>
</evidence>
<evidence type="ECO:0000256" key="4">
    <source>
        <dbReference type="ARBA" id="ARBA00022692"/>
    </source>
</evidence>
<dbReference type="Pfam" id="PF13639">
    <property type="entry name" value="zf-RING_2"/>
    <property type="match status" value="1"/>
</dbReference>
<dbReference type="InterPro" id="IPR013083">
    <property type="entry name" value="Znf_RING/FYVE/PHD"/>
</dbReference>
<evidence type="ECO:0000313" key="13">
    <source>
        <dbReference type="EMBL" id="ANZ77491.1"/>
    </source>
</evidence>
<feature type="transmembrane region" description="Helical" evidence="11">
    <location>
        <begin position="76"/>
        <end position="93"/>
    </location>
</feature>
<dbReference type="PANTHER" id="PTHR22763">
    <property type="entry name" value="RING ZINC FINGER PROTEIN"/>
    <property type="match status" value="1"/>
</dbReference>
<proteinExistence type="predicted"/>
<feature type="transmembrane region" description="Helical" evidence="11">
    <location>
        <begin position="105"/>
        <end position="123"/>
    </location>
</feature>
<protein>
    <submittedName>
        <fullName evidence="13">BA75_04899T0</fullName>
    </submittedName>
</protein>
<feature type="domain" description="RING-type" evidence="12">
    <location>
        <begin position="313"/>
        <end position="355"/>
    </location>
</feature>
<keyword evidence="14" id="KW-1185">Reference proteome</keyword>
<accession>A0A1B2JHW4</accession>
<dbReference type="OrthoDB" id="8062037at2759"/>
<dbReference type="GO" id="GO:0061630">
    <property type="term" value="F:ubiquitin protein ligase activity"/>
    <property type="evidence" value="ECO:0007669"/>
    <property type="project" value="TreeGrafter"/>
</dbReference>
<gene>
    <name evidence="13" type="ORF">ATY40_BA7504899</name>
</gene>
<dbReference type="GO" id="GO:0012505">
    <property type="term" value="C:endomembrane system"/>
    <property type="evidence" value="ECO:0007669"/>
    <property type="project" value="TreeGrafter"/>
</dbReference>
<dbReference type="InterPro" id="IPR057992">
    <property type="entry name" value="TPR_SYVN1_N"/>
</dbReference>
<comment type="pathway">
    <text evidence="2">Protein modification; protein ubiquitination.</text>
</comment>
<keyword evidence="7" id="KW-0862">Zinc</keyword>
<evidence type="ECO:0000259" key="12">
    <source>
        <dbReference type="PROSITE" id="PS50089"/>
    </source>
</evidence>
<evidence type="ECO:0000256" key="2">
    <source>
        <dbReference type="ARBA" id="ARBA00004906"/>
    </source>
</evidence>
<organism evidence="13 14">
    <name type="scientific">Komagataella pastoris</name>
    <name type="common">Yeast</name>
    <name type="synonym">Pichia pastoris</name>
    <dbReference type="NCBI Taxonomy" id="4922"/>
    <lineage>
        <taxon>Eukaryota</taxon>
        <taxon>Fungi</taxon>
        <taxon>Dikarya</taxon>
        <taxon>Ascomycota</taxon>
        <taxon>Saccharomycotina</taxon>
        <taxon>Pichiomycetes</taxon>
        <taxon>Pichiales</taxon>
        <taxon>Pichiaceae</taxon>
        <taxon>Komagataella</taxon>
    </lineage>
</organism>
<dbReference type="SMART" id="SM00184">
    <property type="entry name" value="RING"/>
    <property type="match status" value="1"/>
</dbReference>
<sequence>MSTVRRRSLSVGVAGTVAYMSYQKMPVATYFKLLDYSRFGIINLILLSSYYSSKFVKWVVFGELRPTEVQNLKDSLFYTSYEFILGLIMVRVLDGDVFDWNQALKYGGFFLSVLLLKSFHYLTMDRVRNIFTMYQRSGRNLTLLHLRFAMGIILLHYVDVVLMIQFFREIFFNSKQMDLLVLIFGFEVFNLHPLIVYTSITYLGNYLEFRRQSSSRYGPAYRSDLKERIFHLVDIIVNIIRFGMFILFSSLFVTFFTIPALHVLPSLYICLRQLIGRTRRLIWLQKNAIKLVHINNELEDTDLSLMTKVDNKCVICLDPLDSPNRTAKKLKCDHTFHSICIQSWMLVSRNCPVCRYKGKNSVVR</sequence>
<dbReference type="Gene3D" id="3.30.40.10">
    <property type="entry name" value="Zinc/RING finger domain, C3HC4 (zinc finger)"/>
    <property type="match status" value="1"/>
</dbReference>
<dbReference type="InterPro" id="IPR050731">
    <property type="entry name" value="HRD1_E3_ubiq-ligases"/>
</dbReference>
<evidence type="ECO:0000256" key="10">
    <source>
        <dbReference type="PROSITE-ProRule" id="PRU00175"/>
    </source>
</evidence>